<evidence type="ECO:0000256" key="1">
    <source>
        <dbReference type="SAM" id="MobiDB-lite"/>
    </source>
</evidence>
<feature type="compositionally biased region" description="Gly residues" evidence="1">
    <location>
        <begin position="312"/>
        <end position="335"/>
    </location>
</feature>
<dbReference type="SUPFAM" id="SSF54236">
    <property type="entry name" value="Ubiquitin-like"/>
    <property type="match status" value="1"/>
</dbReference>
<keyword evidence="4" id="KW-1185">Reference proteome</keyword>
<reference evidence="3 4" key="1">
    <citation type="journal article" date="2024" name="Nat. Commun.">
        <title>Phylogenomics reveals the evolutionary origins of lichenization in chlorophyte algae.</title>
        <authorList>
            <person name="Puginier C."/>
            <person name="Libourel C."/>
            <person name="Otte J."/>
            <person name="Skaloud P."/>
            <person name="Haon M."/>
            <person name="Grisel S."/>
            <person name="Petersen M."/>
            <person name="Berrin J.G."/>
            <person name="Delaux P.M."/>
            <person name="Dal Grande F."/>
            <person name="Keller J."/>
        </authorList>
    </citation>
    <scope>NUCLEOTIDE SEQUENCE [LARGE SCALE GENOMIC DNA]</scope>
    <source>
        <strain evidence="3 4">SAG 2043</strain>
    </source>
</reference>
<name>A0AAW1R9G6_9CHLO</name>
<dbReference type="PROSITE" id="PS50033">
    <property type="entry name" value="UBX"/>
    <property type="match status" value="1"/>
</dbReference>
<evidence type="ECO:0000313" key="3">
    <source>
        <dbReference type="EMBL" id="KAK9830403.1"/>
    </source>
</evidence>
<dbReference type="PANTHER" id="PTHR47770:SF1">
    <property type="entry name" value="PLANT UBX DOMAIN-CONTAINING PROTEIN 11"/>
    <property type="match status" value="1"/>
</dbReference>
<protein>
    <recommendedName>
        <fullName evidence="2">UBX domain-containing protein</fullName>
    </recommendedName>
</protein>
<dbReference type="Gene3D" id="3.10.20.90">
    <property type="entry name" value="Phosphatidylinositol 3-kinase Catalytic Subunit, Chain A, domain 1"/>
    <property type="match status" value="1"/>
</dbReference>
<feature type="compositionally biased region" description="Basic and acidic residues" evidence="1">
    <location>
        <begin position="352"/>
        <end position="361"/>
    </location>
</feature>
<dbReference type="InterPro" id="IPR029071">
    <property type="entry name" value="Ubiquitin-like_domsf"/>
</dbReference>
<accession>A0AAW1R9G6</accession>
<evidence type="ECO:0000313" key="4">
    <source>
        <dbReference type="Proteomes" id="UP001489004"/>
    </source>
</evidence>
<organism evidence="3 4">
    <name type="scientific">[Myrmecia] bisecta</name>
    <dbReference type="NCBI Taxonomy" id="41462"/>
    <lineage>
        <taxon>Eukaryota</taxon>
        <taxon>Viridiplantae</taxon>
        <taxon>Chlorophyta</taxon>
        <taxon>core chlorophytes</taxon>
        <taxon>Trebouxiophyceae</taxon>
        <taxon>Trebouxiales</taxon>
        <taxon>Trebouxiaceae</taxon>
        <taxon>Myrmecia</taxon>
    </lineage>
</organism>
<dbReference type="Pfam" id="PF00789">
    <property type="entry name" value="UBX"/>
    <property type="match status" value="1"/>
</dbReference>
<gene>
    <name evidence="3" type="ORF">WJX72_011565</name>
</gene>
<dbReference type="SMART" id="SM00166">
    <property type="entry name" value="UBX"/>
    <property type="match status" value="1"/>
</dbReference>
<proteinExistence type="predicted"/>
<evidence type="ECO:0000259" key="2">
    <source>
        <dbReference type="PROSITE" id="PS50033"/>
    </source>
</evidence>
<dbReference type="PANTHER" id="PTHR47770">
    <property type="entry name" value="PLANT UBX DOMAIN-CONTAINING PROTEIN 11"/>
    <property type="match status" value="1"/>
</dbReference>
<feature type="compositionally biased region" description="Polar residues" evidence="1">
    <location>
        <begin position="367"/>
        <end position="376"/>
    </location>
</feature>
<feature type="region of interest" description="Disordered" evidence="1">
    <location>
        <begin position="292"/>
        <end position="384"/>
    </location>
</feature>
<feature type="domain" description="UBX" evidence="2">
    <location>
        <begin position="158"/>
        <end position="236"/>
    </location>
</feature>
<comment type="caution">
    <text evidence="3">The sequence shown here is derived from an EMBL/GenBank/DDBJ whole genome shotgun (WGS) entry which is preliminary data.</text>
</comment>
<sequence>MASSSQTRSLWFEGSAAEATHISKTQRKLLVVLLAGTDVKGKAVQLLFQRPELEDVLRDQVVLKLEDDLTNTDPAAFSDAKAFRVFFPAAELPAVYCLGLKGALLSSSQGFQVNPIREALTKARAAFDEQVKAQTTQEALAALMALAQQHAAQHLGPHLSPMASLSFRLTNGSQLRADFPSDTPLHEVRTFLDLNRTDGGVPYILTTPYPRREFGPGDLDQSLLDLGLAPRSAIILQPTAGGAAGRLGSSGSTGGLVGGVTGAVGGIVGGVGSIVGGVWGGVKSLWGGGGSGGVSGGEAGSGPPQAQQALGGRSGGFGQLGQPGSGSGSAPGGPGASAAVRRRPFGSGHISGLHDGDDQQPDKAGNSYWNGNSTQYDGDDADKR</sequence>
<dbReference type="AlphaFoldDB" id="A0AAW1R9G6"/>
<dbReference type="InterPro" id="IPR001012">
    <property type="entry name" value="UBX_dom"/>
</dbReference>
<dbReference type="Proteomes" id="UP001489004">
    <property type="component" value="Unassembled WGS sequence"/>
</dbReference>
<dbReference type="EMBL" id="JALJOR010000001">
    <property type="protein sequence ID" value="KAK9830403.1"/>
    <property type="molecule type" value="Genomic_DNA"/>
</dbReference>